<dbReference type="Gene3D" id="3.60.20.10">
    <property type="entry name" value="Glutamine Phosphoribosylpyrophosphate, subunit 1, domain 1"/>
    <property type="match status" value="1"/>
</dbReference>
<keyword evidence="2" id="KW-1185">Reference proteome</keyword>
<organism evidence="1 2">
    <name type="scientific">Sporichthya brevicatena</name>
    <dbReference type="NCBI Taxonomy" id="171442"/>
    <lineage>
        <taxon>Bacteria</taxon>
        <taxon>Bacillati</taxon>
        <taxon>Actinomycetota</taxon>
        <taxon>Actinomycetes</taxon>
        <taxon>Sporichthyales</taxon>
        <taxon>Sporichthyaceae</taxon>
        <taxon>Sporichthya</taxon>
    </lineage>
</organism>
<dbReference type="SUPFAM" id="SSF56235">
    <property type="entry name" value="N-terminal nucleophile aminohydrolases (Ntn hydrolases)"/>
    <property type="match status" value="1"/>
</dbReference>
<dbReference type="RefSeq" id="WP_344607946.1">
    <property type="nucleotide sequence ID" value="NZ_BAAAHE010000042.1"/>
</dbReference>
<proteinExistence type="predicted"/>
<dbReference type="InterPro" id="IPR010430">
    <property type="entry name" value="DUF1028"/>
</dbReference>
<dbReference type="Pfam" id="PF06267">
    <property type="entry name" value="DUF1028"/>
    <property type="match status" value="1"/>
</dbReference>
<evidence type="ECO:0000313" key="1">
    <source>
        <dbReference type="EMBL" id="GAA0631660.1"/>
    </source>
</evidence>
<name>A0ABN1H7G9_9ACTN</name>
<sequence length="304" mass="32074">MTYSIVAHDPATGQLAVGSQSHFFGVGRLVGWGESGVGVAATQAFVNVDHGPHGVERMRAGEEPKAALEALLTADELAAYRQVAFCDAQGRVAAHTGSSCAPAAGHLLGDGVAVQGNMLASNRVYEDMLDAYTSAPGDLAERVLAAMQAAEAAGGDVRGSQSAVLRVYSGNRSATPWNEVLIDIRVDDHADPVGELARLLPRHRAFDLVGGVIFAPGLTIGPYEGVTDELLSEKLHGLANAADLLGADNREPDFWRAVLLARSGRTEEARALFADLFAYRPGLRQFLAGIGPLGFLSNVEEYVR</sequence>
<accession>A0ABN1H7G9</accession>
<dbReference type="EMBL" id="BAAAHE010000042">
    <property type="protein sequence ID" value="GAA0631660.1"/>
    <property type="molecule type" value="Genomic_DNA"/>
</dbReference>
<protein>
    <recommendedName>
        <fullName evidence="3">DUF1028 domain-containing protein</fullName>
    </recommendedName>
</protein>
<dbReference type="PANTHER" id="PTHR39328">
    <property type="entry name" value="BLL2871 PROTEIN"/>
    <property type="match status" value="1"/>
</dbReference>
<dbReference type="InterPro" id="IPR029055">
    <property type="entry name" value="Ntn_hydrolases_N"/>
</dbReference>
<dbReference type="PANTHER" id="PTHR39328:SF1">
    <property type="entry name" value="BLL2871 PROTEIN"/>
    <property type="match status" value="1"/>
</dbReference>
<reference evidence="1 2" key="1">
    <citation type="journal article" date="2019" name="Int. J. Syst. Evol. Microbiol.">
        <title>The Global Catalogue of Microorganisms (GCM) 10K type strain sequencing project: providing services to taxonomists for standard genome sequencing and annotation.</title>
        <authorList>
            <consortium name="The Broad Institute Genomics Platform"/>
            <consortium name="The Broad Institute Genome Sequencing Center for Infectious Disease"/>
            <person name="Wu L."/>
            <person name="Ma J."/>
        </authorList>
    </citation>
    <scope>NUCLEOTIDE SEQUENCE [LARGE SCALE GENOMIC DNA]</scope>
    <source>
        <strain evidence="1 2">JCM 10671</strain>
    </source>
</reference>
<gene>
    <name evidence="1" type="ORF">GCM10009547_39380</name>
</gene>
<evidence type="ECO:0008006" key="3">
    <source>
        <dbReference type="Google" id="ProtNLM"/>
    </source>
</evidence>
<comment type="caution">
    <text evidence="1">The sequence shown here is derived from an EMBL/GenBank/DDBJ whole genome shotgun (WGS) entry which is preliminary data.</text>
</comment>
<dbReference type="Proteomes" id="UP001500957">
    <property type="component" value="Unassembled WGS sequence"/>
</dbReference>
<evidence type="ECO:0000313" key="2">
    <source>
        <dbReference type="Proteomes" id="UP001500957"/>
    </source>
</evidence>